<keyword evidence="1" id="KW-0560">Oxidoreductase</keyword>
<evidence type="ECO:0000256" key="1">
    <source>
        <dbReference type="ARBA" id="ARBA00023002"/>
    </source>
</evidence>
<dbReference type="GO" id="GO:0016491">
    <property type="term" value="F:oxidoreductase activity"/>
    <property type="evidence" value="ECO:0007669"/>
    <property type="project" value="UniProtKB-KW"/>
</dbReference>
<feature type="domain" description="GFO/IDH/MocA-like oxidoreductase" evidence="3">
    <location>
        <begin position="131"/>
        <end position="253"/>
    </location>
</feature>
<dbReference type="AlphaFoldDB" id="A0A7C4BC74"/>
<dbReference type="GO" id="GO:0000166">
    <property type="term" value="F:nucleotide binding"/>
    <property type="evidence" value="ECO:0007669"/>
    <property type="project" value="InterPro"/>
</dbReference>
<proteinExistence type="predicted"/>
<evidence type="ECO:0000259" key="2">
    <source>
        <dbReference type="Pfam" id="PF01408"/>
    </source>
</evidence>
<dbReference type="SUPFAM" id="SSF51735">
    <property type="entry name" value="NAD(P)-binding Rossmann-fold domains"/>
    <property type="match status" value="1"/>
</dbReference>
<gene>
    <name evidence="4" type="ORF">ENV17_08130</name>
</gene>
<sequence>MNPLGIAVVGLGRIGKVHAEIIAMRLSNARLVAVADVIESLARSTGEQFKVKWYTDYDKLLQDKEVDAVFITTPTYLHKEMIVRAAEAGKHVFTEKPITVTRGEAVEAVRAARKAGVKLMVGYMRRFDDAYSEARRRIEQGAIGRPLVFVNVARDPGPPPGWAQDPKLSGGIFLDMLSHDFDMARFLMSSEVRSVYVLGGAMLYEEIRQKGDLDVVTVNFEFESGAVGMLHGSRKSVFGYDLRTEVMGTEGTVYVGSHHDPNLALGTKEGLTFKGVQWFWGRFYEAYVREDQAFVDTVLGDGEPPVTGVDGLRVVEIAEACWQSWREKRPVLVERTPV</sequence>
<dbReference type="Gene3D" id="3.30.360.10">
    <property type="entry name" value="Dihydrodipicolinate Reductase, domain 2"/>
    <property type="match status" value="1"/>
</dbReference>
<dbReference type="EMBL" id="DTFI01000235">
    <property type="protein sequence ID" value="HGI44334.1"/>
    <property type="molecule type" value="Genomic_DNA"/>
</dbReference>
<name>A0A7C4BC74_THEPE</name>
<feature type="domain" description="Gfo/Idh/MocA-like oxidoreductase N-terminal" evidence="2">
    <location>
        <begin position="5"/>
        <end position="123"/>
    </location>
</feature>
<dbReference type="Pfam" id="PF22725">
    <property type="entry name" value="GFO_IDH_MocA_C3"/>
    <property type="match status" value="1"/>
</dbReference>
<dbReference type="PANTHER" id="PTHR42840:SF3">
    <property type="entry name" value="BINDING ROSSMANN FOLD OXIDOREDUCTASE, PUTATIVE (AFU_ORTHOLOGUE AFUA_2G10240)-RELATED"/>
    <property type="match status" value="1"/>
</dbReference>
<dbReference type="PANTHER" id="PTHR42840">
    <property type="entry name" value="NAD(P)-BINDING ROSSMANN-FOLD SUPERFAMILY PROTEIN-RELATED"/>
    <property type="match status" value="1"/>
</dbReference>
<dbReference type="Pfam" id="PF01408">
    <property type="entry name" value="GFO_IDH_MocA"/>
    <property type="match status" value="1"/>
</dbReference>
<accession>A0A7C4BC74</accession>
<evidence type="ECO:0000259" key="3">
    <source>
        <dbReference type="Pfam" id="PF22725"/>
    </source>
</evidence>
<dbReference type="InterPro" id="IPR036291">
    <property type="entry name" value="NAD(P)-bd_dom_sf"/>
</dbReference>
<evidence type="ECO:0008006" key="5">
    <source>
        <dbReference type="Google" id="ProtNLM"/>
    </source>
</evidence>
<organism evidence="4">
    <name type="scientific">Thermofilum pendens</name>
    <dbReference type="NCBI Taxonomy" id="2269"/>
    <lineage>
        <taxon>Archaea</taxon>
        <taxon>Thermoproteota</taxon>
        <taxon>Thermoprotei</taxon>
        <taxon>Thermofilales</taxon>
        <taxon>Thermofilaceae</taxon>
        <taxon>Thermofilum</taxon>
    </lineage>
</organism>
<protein>
    <recommendedName>
        <fullName evidence="5">Inositol 2-dehydrogenase</fullName>
    </recommendedName>
</protein>
<dbReference type="InterPro" id="IPR000683">
    <property type="entry name" value="Gfo/Idh/MocA-like_OxRdtase_N"/>
</dbReference>
<dbReference type="Gene3D" id="3.40.50.720">
    <property type="entry name" value="NAD(P)-binding Rossmann-like Domain"/>
    <property type="match status" value="1"/>
</dbReference>
<reference evidence="4" key="1">
    <citation type="journal article" date="2020" name="mSystems">
        <title>Genome- and Community-Level Interaction Insights into Carbon Utilization and Element Cycling Functions of Hydrothermarchaeota in Hydrothermal Sediment.</title>
        <authorList>
            <person name="Zhou Z."/>
            <person name="Liu Y."/>
            <person name="Xu W."/>
            <person name="Pan J."/>
            <person name="Luo Z.H."/>
            <person name="Li M."/>
        </authorList>
    </citation>
    <scope>NUCLEOTIDE SEQUENCE [LARGE SCALE GENOMIC DNA]</scope>
    <source>
        <strain evidence="4">SpSt-735</strain>
    </source>
</reference>
<dbReference type="InterPro" id="IPR055170">
    <property type="entry name" value="GFO_IDH_MocA-like_dom"/>
</dbReference>
<comment type="caution">
    <text evidence="4">The sequence shown here is derived from an EMBL/GenBank/DDBJ whole genome shotgun (WGS) entry which is preliminary data.</text>
</comment>
<dbReference type="SUPFAM" id="SSF55347">
    <property type="entry name" value="Glyceraldehyde-3-phosphate dehydrogenase-like, C-terminal domain"/>
    <property type="match status" value="1"/>
</dbReference>
<evidence type="ECO:0000313" key="4">
    <source>
        <dbReference type="EMBL" id="HGI44334.1"/>
    </source>
</evidence>